<dbReference type="InterPro" id="IPR006073">
    <property type="entry name" value="GTP-bd"/>
</dbReference>
<dbReference type="PANTHER" id="PTHR43185">
    <property type="entry name" value="FERROUS IRON TRANSPORT PROTEIN B"/>
    <property type="match status" value="1"/>
</dbReference>
<sequence>MSEKTIALLGQPNSGKSTLFNGLTGSRQHVGNWPGKTVERKDGSFVHKDTTYKIIDLPGTYSLSANSDEEVVTRNYIASGQADVVCILADASQLNRSLFMLADYTGIRVPVVLLLNMMDVAKSQGKQIDTNGIAKSLGIPVVPLVAADKKQYGTFFRMLESIDKNASTLDEKRLAQIYQNTIGAAFDEIKALLPADGIGIYSSTWLTAKLIEQDKLARSLVKETVDAGTYTAIEKKLSDVKDGNLLTGDCKFQWIDKLVNENVTSKKNKLLRSRFDKAATSKRWGKPIAIGMIVLGLICSMVIGFPLMGLFSGLISAISVPLANWLLDISGLISAISVPLANWLLDIGAAPFLVSLLCNAILTAVSFALQMASYVFGISLVFGLMEDVGYMARISYVFDDTMTKLGLQGKAIMPFLVSFGCNIGGITGTRVIDSWGQRVMTIALSWVVPCASTWGVVGLVSGTFFGNEAAVVVLALFAVAFLHIFITYKVFGRSLNKVEGRTGLIMELPPYHKPHWKSLFGSVFSKMGNVLSRALRIIICISVIFWLLSYSADGNVANSIIYKVGTFIEPVTSLFGLPWQLFIAFVASAMGKEASLGVMASLFNTGSIWAAIEQSATVDTAALSTSMLSVISRPEALAFLFAFFFNMPCLMALTATTQETHSMKWTVRIALYYVLTALIMATIAYHVGLVIF</sequence>
<feature type="transmembrane region" description="Helical" evidence="17">
    <location>
        <begin position="352"/>
        <end position="385"/>
    </location>
</feature>
<feature type="transmembrane region" description="Helical" evidence="17">
    <location>
        <begin position="325"/>
        <end position="345"/>
    </location>
</feature>
<dbReference type="GO" id="GO:0046872">
    <property type="term" value="F:metal ion binding"/>
    <property type="evidence" value="ECO:0007669"/>
    <property type="project" value="UniProtKB-KW"/>
</dbReference>
<feature type="binding site" evidence="15">
    <location>
        <begin position="35"/>
        <end position="39"/>
    </location>
    <ligand>
        <name>GTP</name>
        <dbReference type="ChEBI" id="CHEBI:37565"/>
        <label>2</label>
    </ligand>
</feature>
<dbReference type="InterPro" id="IPR041069">
    <property type="entry name" value="FeoB_Cyto"/>
</dbReference>
<dbReference type="Gene3D" id="1.10.287.1770">
    <property type="match status" value="1"/>
</dbReference>
<feature type="binding site" evidence="16">
    <location>
        <position position="21"/>
    </location>
    <ligand>
        <name>Mg(2+)</name>
        <dbReference type="ChEBI" id="CHEBI:18420"/>
        <label>2</label>
    </ligand>
</feature>
<dbReference type="Pfam" id="PF07670">
    <property type="entry name" value="Gate"/>
    <property type="match status" value="2"/>
</dbReference>
<keyword evidence="16" id="KW-0479">Metal-binding</keyword>
<dbReference type="PROSITE" id="PS51711">
    <property type="entry name" value="G_FEOB"/>
    <property type="match status" value="1"/>
</dbReference>
<name>A0A2A6Z9M5_9FIRM</name>
<organism evidence="19 20">
    <name type="scientific">Faecalibacterium langellae</name>
    <dbReference type="NCBI Taxonomy" id="3435293"/>
    <lineage>
        <taxon>Bacteria</taxon>
        <taxon>Bacillati</taxon>
        <taxon>Bacillota</taxon>
        <taxon>Clostridia</taxon>
        <taxon>Eubacteriales</taxon>
        <taxon>Oscillospiraceae</taxon>
        <taxon>Faecalibacterium</taxon>
    </lineage>
</organism>
<dbReference type="InterPro" id="IPR050860">
    <property type="entry name" value="FeoB_GTPase"/>
</dbReference>
<evidence type="ECO:0000256" key="12">
    <source>
        <dbReference type="ARBA" id="ARBA00023136"/>
    </source>
</evidence>
<dbReference type="InterPro" id="IPR027417">
    <property type="entry name" value="P-loop_NTPase"/>
</dbReference>
<evidence type="ECO:0000256" key="9">
    <source>
        <dbReference type="ARBA" id="ARBA00023004"/>
    </source>
</evidence>
<dbReference type="Gene3D" id="3.40.50.300">
    <property type="entry name" value="P-loop containing nucleotide triphosphate hydrolases"/>
    <property type="match status" value="1"/>
</dbReference>
<gene>
    <name evidence="19" type="primary">feoB</name>
    <name evidence="19" type="ORF">CGS46_10495</name>
</gene>
<comment type="caution">
    <text evidence="19">The sequence shown here is derived from an EMBL/GenBank/DDBJ whole genome shotgun (WGS) entry which is preliminary data.</text>
</comment>
<comment type="similarity">
    <text evidence="17">Belongs to the TRAFAC class TrmE-Era-EngA-EngB-Septin-like GTPase superfamily. FeoB GTPase (TC 9.A.8) family.</text>
</comment>
<evidence type="ECO:0000256" key="15">
    <source>
        <dbReference type="PIRSR" id="PIRSR603373-1"/>
    </source>
</evidence>
<keyword evidence="10" id="KW-0406">Ion transport</keyword>
<evidence type="ECO:0000256" key="14">
    <source>
        <dbReference type="NCBIfam" id="TIGR00437"/>
    </source>
</evidence>
<evidence type="ECO:0000313" key="19">
    <source>
        <dbReference type="EMBL" id="PDX58054.1"/>
    </source>
</evidence>
<feature type="binding site" evidence="16">
    <location>
        <position position="22"/>
    </location>
    <ligand>
        <name>Mg(2+)</name>
        <dbReference type="ChEBI" id="CHEBI:18420"/>
        <label>1</label>
    </ligand>
</feature>
<dbReference type="NCBIfam" id="TIGR00437">
    <property type="entry name" value="feoB"/>
    <property type="match status" value="1"/>
</dbReference>
<dbReference type="PRINTS" id="PR00326">
    <property type="entry name" value="GTP1OBG"/>
</dbReference>
<evidence type="ECO:0000256" key="4">
    <source>
        <dbReference type="ARBA" id="ARBA00022475"/>
    </source>
</evidence>
<dbReference type="InterPro" id="IPR003373">
    <property type="entry name" value="Fe2_transport_prot-B"/>
</dbReference>
<dbReference type="InterPro" id="IPR011642">
    <property type="entry name" value="Gate_dom"/>
</dbReference>
<evidence type="ECO:0000256" key="17">
    <source>
        <dbReference type="RuleBase" id="RU362098"/>
    </source>
</evidence>
<feature type="transmembrane region" description="Helical" evidence="17">
    <location>
        <begin position="669"/>
        <end position="691"/>
    </location>
</feature>
<feature type="transmembrane region" description="Helical" evidence="17">
    <location>
        <begin position="288"/>
        <end position="319"/>
    </location>
</feature>
<comment type="subcellular location">
    <subcellularLocation>
        <location evidence="2 17">Cell membrane</location>
        <topology evidence="2 17">Multi-pass membrane protein</topology>
    </subcellularLocation>
</comment>
<dbReference type="AlphaFoldDB" id="A0A2A6Z9M5"/>
<feature type="transmembrane region" description="Helical" evidence="17">
    <location>
        <begin position="594"/>
        <end position="612"/>
    </location>
</feature>
<comment type="function">
    <text evidence="1 17">Probable transporter of a GTP-driven Fe(2+) uptake system.</text>
</comment>
<evidence type="ECO:0000256" key="2">
    <source>
        <dbReference type="ARBA" id="ARBA00004651"/>
    </source>
</evidence>
<evidence type="ECO:0000313" key="20">
    <source>
        <dbReference type="Proteomes" id="UP000220752"/>
    </source>
</evidence>
<dbReference type="Proteomes" id="UP000220752">
    <property type="component" value="Unassembled WGS sequence"/>
</dbReference>
<evidence type="ECO:0000256" key="6">
    <source>
        <dbReference type="ARBA" id="ARBA00022692"/>
    </source>
</evidence>
<keyword evidence="9 17" id="KW-0408">Iron</keyword>
<feature type="binding site" evidence="15">
    <location>
        <begin position="145"/>
        <end position="147"/>
    </location>
    <ligand>
        <name>GTP</name>
        <dbReference type="ChEBI" id="CHEBI:37565"/>
        <label>5</label>
    </ligand>
</feature>
<keyword evidence="8 17" id="KW-1133">Transmembrane helix</keyword>
<feature type="transmembrane region" description="Helical" evidence="17">
    <location>
        <begin position="469"/>
        <end position="491"/>
    </location>
</feature>
<feature type="domain" description="FeoB-type G" evidence="18">
    <location>
        <begin position="3"/>
        <end position="168"/>
    </location>
</feature>
<keyword evidence="16" id="KW-0460">Magnesium</keyword>
<dbReference type="EMBL" id="NMTQ01000035">
    <property type="protein sequence ID" value="PDX58054.1"/>
    <property type="molecule type" value="Genomic_DNA"/>
</dbReference>
<evidence type="ECO:0000259" key="18">
    <source>
        <dbReference type="PROSITE" id="PS51711"/>
    </source>
</evidence>
<protein>
    <recommendedName>
        <fullName evidence="13 14">Ferrous iron transport protein B</fullName>
    </recommendedName>
</protein>
<dbReference type="Pfam" id="PF07664">
    <property type="entry name" value="FeoB_C"/>
    <property type="match status" value="1"/>
</dbReference>
<keyword evidence="11 15" id="KW-0342">GTP-binding</keyword>
<evidence type="ECO:0000256" key="1">
    <source>
        <dbReference type="ARBA" id="ARBA00003926"/>
    </source>
</evidence>
<dbReference type="Pfam" id="PF02421">
    <property type="entry name" value="FeoB_N"/>
    <property type="match status" value="1"/>
</dbReference>
<proteinExistence type="inferred from homology"/>
<keyword evidence="4" id="KW-1003">Cell membrane</keyword>
<feature type="binding site" evidence="16">
    <location>
        <position position="24"/>
    </location>
    <ligand>
        <name>Mg(2+)</name>
        <dbReference type="ChEBI" id="CHEBI:18420"/>
        <label>2</label>
    </ligand>
</feature>
<feature type="transmembrane region" description="Helical" evidence="17">
    <location>
        <begin position="534"/>
        <end position="552"/>
    </location>
</feature>
<feature type="transmembrane region" description="Helical" evidence="17">
    <location>
        <begin position="439"/>
        <end position="457"/>
    </location>
</feature>
<dbReference type="SUPFAM" id="SSF52540">
    <property type="entry name" value="P-loop containing nucleoside triphosphate hydrolases"/>
    <property type="match status" value="1"/>
</dbReference>
<evidence type="ECO:0000256" key="8">
    <source>
        <dbReference type="ARBA" id="ARBA00022989"/>
    </source>
</evidence>
<feature type="binding site" evidence="15">
    <location>
        <begin position="116"/>
        <end position="119"/>
    </location>
    <ligand>
        <name>GTP</name>
        <dbReference type="ChEBI" id="CHEBI:37565"/>
        <label>4</label>
    </ligand>
</feature>
<keyword evidence="20" id="KW-1185">Reference proteome</keyword>
<dbReference type="PANTHER" id="PTHR43185:SF1">
    <property type="entry name" value="FE(2+) TRANSPORTER FEOB"/>
    <property type="match status" value="1"/>
</dbReference>
<evidence type="ECO:0000256" key="13">
    <source>
        <dbReference type="ARBA" id="ARBA00031200"/>
    </source>
</evidence>
<dbReference type="GO" id="GO:0005525">
    <property type="term" value="F:GTP binding"/>
    <property type="evidence" value="ECO:0007669"/>
    <property type="project" value="UniProtKB-KW"/>
</dbReference>
<keyword evidence="5 17" id="KW-0410">Iron transport</keyword>
<feature type="transmembrane region" description="Helical" evidence="17">
    <location>
        <begin position="405"/>
        <end position="427"/>
    </location>
</feature>
<feature type="binding site" evidence="15">
    <location>
        <begin position="10"/>
        <end position="17"/>
    </location>
    <ligand>
        <name>GTP</name>
        <dbReference type="ChEBI" id="CHEBI:37565"/>
        <label>1</label>
    </ligand>
</feature>
<dbReference type="InterPro" id="IPR011640">
    <property type="entry name" value="Fe2_transport_prot_B_C"/>
</dbReference>
<dbReference type="GO" id="GO:0015093">
    <property type="term" value="F:ferrous iron transmembrane transporter activity"/>
    <property type="evidence" value="ECO:0007669"/>
    <property type="project" value="UniProtKB-UniRule"/>
</dbReference>
<evidence type="ECO:0000256" key="3">
    <source>
        <dbReference type="ARBA" id="ARBA00022448"/>
    </source>
</evidence>
<keyword evidence="12 17" id="KW-0472">Membrane</keyword>
<reference evidence="19 20" key="1">
    <citation type="journal article" date="2017" name="Front. Microbiol.">
        <title>New Insights into the Diversity of the Genus Faecalibacterium.</title>
        <authorList>
            <person name="Benevides L."/>
            <person name="Burman S."/>
            <person name="Martin R."/>
            <person name="Robert V."/>
            <person name="Thomas M."/>
            <person name="Miquel S."/>
            <person name="Chain F."/>
            <person name="Sokol H."/>
            <person name="Bermudez-Humaran L.G."/>
            <person name="Morrison M."/>
            <person name="Langella P."/>
            <person name="Azevedo V.A."/>
            <person name="Chatel J.M."/>
            <person name="Soares S."/>
        </authorList>
    </citation>
    <scope>NUCLEOTIDE SEQUENCE [LARGE SCALE GENOMIC DNA]</scope>
    <source>
        <strain evidence="20">CNCM I-4540</strain>
    </source>
</reference>
<feature type="binding site" evidence="15">
    <location>
        <begin position="56"/>
        <end position="59"/>
    </location>
    <ligand>
        <name>GTP</name>
        <dbReference type="ChEBI" id="CHEBI:37565"/>
        <label>3</label>
    </ligand>
</feature>
<feature type="transmembrane region" description="Helical" evidence="17">
    <location>
        <begin position="636"/>
        <end position="657"/>
    </location>
</feature>
<feature type="binding site" evidence="16">
    <location>
        <position position="25"/>
    </location>
    <ligand>
        <name>Mg(2+)</name>
        <dbReference type="ChEBI" id="CHEBI:18420"/>
        <label>2</label>
    </ligand>
</feature>
<evidence type="ECO:0000256" key="16">
    <source>
        <dbReference type="PIRSR" id="PIRSR603373-2"/>
    </source>
</evidence>
<evidence type="ECO:0000256" key="7">
    <source>
        <dbReference type="ARBA" id="ARBA00022741"/>
    </source>
</evidence>
<dbReference type="InterPro" id="IPR030389">
    <property type="entry name" value="G_FEOB_dom"/>
</dbReference>
<keyword evidence="6 17" id="KW-0812">Transmembrane</keyword>
<dbReference type="Pfam" id="PF17910">
    <property type="entry name" value="FeoB_Cyto"/>
    <property type="match status" value="1"/>
</dbReference>
<feature type="transmembrane region" description="Helical" evidence="17">
    <location>
        <begin position="564"/>
        <end position="587"/>
    </location>
</feature>
<dbReference type="CDD" id="cd01879">
    <property type="entry name" value="FeoB"/>
    <property type="match status" value="1"/>
</dbReference>
<evidence type="ECO:0000256" key="11">
    <source>
        <dbReference type="ARBA" id="ARBA00023134"/>
    </source>
</evidence>
<keyword evidence="7 15" id="KW-0547">Nucleotide-binding</keyword>
<accession>A0A2A6Z9M5</accession>
<dbReference type="GO" id="GO:0005886">
    <property type="term" value="C:plasma membrane"/>
    <property type="evidence" value="ECO:0007669"/>
    <property type="project" value="UniProtKB-SubCell"/>
</dbReference>
<keyword evidence="3 17" id="KW-0813">Transport</keyword>
<evidence type="ECO:0000256" key="10">
    <source>
        <dbReference type="ARBA" id="ARBA00023065"/>
    </source>
</evidence>
<evidence type="ECO:0000256" key="5">
    <source>
        <dbReference type="ARBA" id="ARBA00022496"/>
    </source>
</evidence>